<reference evidence="2" key="1">
    <citation type="journal article" date="2021" name="Front. Microbiol.">
        <title>Comprehensive Comparative Genomics and Phenotyping of Methylobacterium Species.</title>
        <authorList>
            <person name="Alessa O."/>
            <person name="Ogura Y."/>
            <person name="Fujitani Y."/>
            <person name="Takami H."/>
            <person name="Hayashi T."/>
            <person name="Sahin N."/>
            <person name="Tani A."/>
        </authorList>
    </citation>
    <scope>NUCLEOTIDE SEQUENCE</scope>
    <source>
        <strain evidence="2">KCTC 52305</strain>
    </source>
</reference>
<protein>
    <recommendedName>
        <fullName evidence="4">CYTH domain-containing protein</fullName>
    </recommendedName>
</protein>
<keyword evidence="3" id="KW-1185">Reference proteome</keyword>
<accession>A0ABQ4QSP1</accession>
<evidence type="ECO:0008006" key="4">
    <source>
        <dbReference type="Google" id="ProtNLM"/>
    </source>
</evidence>
<evidence type="ECO:0000313" key="3">
    <source>
        <dbReference type="Proteomes" id="UP001055167"/>
    </source>
</evidence>
<sequence>MTLVRRFQVAPSLVRLIRKERGSARITEGYFPPQSGRTSFVRVDGAQCHLVLVTTEAGGAASEERTEVPRAHGDALLDVCAGKAAYDRTQVALGNGREAQVDRYVAPGQVDVVTVAFASADEAGGFAPPAWFGPEVSADAAYEGRSIALQGVPQPGEVALSNAALEAVLDLVEPRYGFGRYAPSNRNGEEPGVVNALRRLAAGAPGPAPAAVPAPVPVPVEVAPEEASAPAPAPAPVAQPEPPPEPAPPPQDARIDDVIESLSQALGAAVPGGDAARDDGAAAFERWTVRPRRTQPT</sequence>
<evidence type="ECO:0000313" key="2">
    <source>
        <dbReference type="EMBL" id="GJD47617.1"/>
    </source>
</evidence>
<dbReference type="Gene3D" id="2.40.320.10">
    <property type="entry name" value="Hypothetical Protein Pfu-838710-001"/>
    <property type="match status" value="1"/>
</dbReference>
<organism evidence="2 3">
    <name type="scientific">Methylobacterium crusticola</name>
    <dbReference type="NCBI Taxonomy" id="1697972"/>
    <lineage>
        <taxon>Bacteria</taxon>
        <taxon>Pseudomonadati</taxon>
        <taxon>Pseudomonadota</taxon>
        <taxon>Alphaproteobacteria</taxon>
        <taxon>Hyphomicrobiales</taxon>
        <taxon>Methylobacteriaceae</taxon>
        <taxon>Methylobacterium</taxon>
    </lineage>
</organism>
<dbReference type="RefSeq" id="WP_238312697.1">
    <property type="nucleotide sequence ID" value="NZ_BPQH01000001.1"/>
</dbReference>
<dbReference type="EMBL" id="BPQH01000001">
    <property type="protein sequence ID" value="GJD47617.1"/>
    <property type="molecule type" value="Genomic_DNA"/>
</dbReference>
<feature type="compositionally biased region" description="Pro residues" evidence="1">
    <location>
        <begin position="231"/>
        <end position="251"/>
    </location>
</feature>
<name>A0ABQ4QSP1_9HYPH</name>
<dbReference type="Proteomes" id="UP001055167">
    <property type="component" value="Unassembled WGS sequence"/>
</dbReference>
<proteinExistence type="predicted"/>
<comment type="caution">
    <text evidence="2">The sequence shown here is derived from an EMBL/GenBank/DDBJ whole genome shotgun (WGS) entry which is preliminary data.</text>
</comment>
<reference evidence="2" key="2">
    <citation type="submission" date="2021-08" db="EMBL/GenBank/DDBJ databases">
        <authorList>
            <person name="Tani A."/>
            <person name="Ola A."/>
            <person name="Ogura Y."/>
            <person name="Katsura K."/>
            <person name="Hayashi T."/>
        </authorList>
    </citation>
    <scope>NUCLEOTIDE SEQUENCE</scope>
    <source>
        <strain evidence="2">KCTC 52305</strain>
    </source>
</reference>
<gene>
    <name evidence="2" type="ORF">OPKNFCMD_0325</name>
</gene>
<evidence type="ECO:0000256" key="1">
    <source>
        <dbReference type="SAM" id="MobiDB-lite"/>
    </source>
</evidence>
<feature type="region of interest" description="Disordered" evidence="1">
    <location>
        <begin position="223"/>
        <end position="297"/>
    </location>
</feature>